<keyword evidence="2" id="KW-1185">Reference proteome</keyword>
<dbReference type="VEuPathDB" id="FungiDB:ASPSYDRAFT_220697"/>
<sequence>MSDMMDMTMIHKHYEVQKPIRIKNHVLESRPTTKETSGTVDIHASNELHFASIKSLAPLLYASNGLAGVLAGAKSSQPCPIGRSIIGTTARSHMQLNVICCAPYRKLPNHSAQWAPELAGEPIKKADHEKASPDERHKRARWLKAIDEWGLV</sequence>
<protein>
    <submittedName>
        <fullName evidence="1">Uncharacterized protein</fullName>
    </submittedName>
</protein>
<accession>A0A1L9TV59</accession>
<organism evidence="1 2">
    <name type="scientific">Aspergillus sydowii CBS 593.65</name>
    <dbReference type="NCBI Taxonomy" id="1036612"/>
    <lineage>
        <taxon>Eukaryota</taxon>
        <taxon>Fungi</taxon>
        <taxon>Dikarya</taxon>
        <taxon>Ascomycota</taxon>
        <taxon>Pezizomycotina</taxon>
        <taxon>Eurotiomycetes</taxon>
        <taxon>Eurotiomycetidae</taxon>
        <taxon>Eurotiales</taxon>
        <taxon>Aspergillaceae</taxon>
        <taxon>Aspergillus</taxon>
        <taxon>Aspergillus subgen. Nidulantes</taxon>
    </lineage>
</organism>
<proteinExistence type="predicted"/>
<evidence type="ECO:0000313" key="1">
    <source>
        <dbReference type="EMBL" id="OJJ63301.1"/>
    </source>
</evidence>
<gene>
    <name evidence="1" type="ORF">ASPSYDRAFT_220697</name>
</gene>
<reference evidence="2" key="1">
    <citation type="journal article" date="2017" name="Genome Biol.">
        <title>Comparative genomics reveals high biological diversity and specific adaptations in the industrially and medically important fungal genus Aspergillus.</title>
        <authorList>
            <person name="de Vries R.P."/>
            <person name="Riley R."/>
            <person name="Wiebenga A."/>
            <person name="Aguilar-Osorio G."/>
            <person name="Amillis S."/>
            <person name="Uchima C.A."/>
            <person name="Anderluh G."/>
            <person name="Asadollahi M."/>
            <person name="Askin M."/>
            <person name="Barry K."/>
            <person name="Battaglia E."/>
            <person name="Bayram O."/>
            <person name="Benocci T."/>
            <person name="Braus-Stromeyer S.A."/>
            <person name="Caldana C."/>
            <person name="Canovas D."/>
            <person name="Cerqueira G.C."/>
            <person name="Chen F."/>
            <person name="Chen W."/>
            <person name="Choi C."/>
            <person name="Clum A."/>
            <person name="Dos Santos R.A."/>
            <person name="Damasio A.R."/>
            <person name="Diallinas G."/>
            <person name="Emri T."/>
            <person name="Fekete E."/>
            <person name="Flipphi M."/>
            <person name="Freyberg S."/>
            <person name="Gallo A."/>
            <person name="Gournas C."/>
            <person name="Habgood R."/>
            <person name="Hainaut M."/>
            <person name="Harispe M.L."/>
            <person name="Henrissat B."/>
            <person name="Hilden K.S."/>
            <person name="Hope R."/>
            <person name="Hossain A."/>
            <person name="Karabika E."/>
            <person name="Karaffa L."/>
            <person name="Karanyi Z."/>
            <person name="Krasevec N."/>
            <person name="Kuo A."/>
            <person name="Kusch H."/>
            <person name="LaButti K."/>
            <person name="Lagendijk E.L."/>
            <person name="Lapidus A."/>
            <person name="Levasseur A."/>
            <person name="Lindquist E."/>
            <person name="Lipzen A."/>
            <person name="Logrieco A.F."/>
            <person name="MacCabe A."/>
            <person name="Maekelae M.R."/>
            <person name="Malavazi I."/>
            <person name="Melin P."/>
            <person name="Meyer V."/>
            <person name="Mielnichuk N."/>
            <person name="Miskei M."/>
            <person name="Molnar A.P."/>
            <person name="Mule G."/>
            <person name="Ngan C.Y."/>
            <person name="Orejas M."/>
            <person name="Orosz E."/>
            <person name="Ouedraogo J.P."/>
            <person name="Overkamp K.M."/>
            <person name="Park H.-S."/>
            <person name="Perrone G."/>
            <person name="Piumi F."/>
            <person name="Punt P.J."/>
            <person name="Ram A.F."/>
            <person name="Ramon A."/>
            <person name="Rauscher S."/>
            <person name="Record E."/>
            <person name="Riano-Pachon D.M."/>
            <person name="Robert V."/>
            <person name="Roehrig J."/>
            <person name="Ruller R."/>
            <person name="Salamov A."/>
            <person name="Salih N.S."/>
            <person name="Samson R.A."/>
            <person name="Sandor E."/>
            <person name="Sanguinetti M."/>
            <person name="Schuetze T."/>
            <person name="Sepcic K."/>
            <person name="Shelest E."/>
            <person name="Sherlock G."/>
            <person name="Sophianopoulou V."/>
            <person name="Squina F.M."/>
            <person name="Sun H."/>
            <person name="Susca A."/>
            <person name="Todd R.B."/>
            <person name="Tsang A."/>
            <person name="Unkles S.E."/>
            <person name="van de Wiele N."/>
            <person name="van Rossen-Uffink D."/>
            <person name="Oliveira J.V."/>
            <person name="Vesth T.C."/>
            <person name="Visser J."/>
            <person name="Yu J.-H."/>
            <person name="Zhou M."/>
            <person name="Andersen M.R."/>
            <person name="Archer D.B."/>
            <person name="Baker S.E."/>
            <person name="Benoit I."/>
            <person name="Brakhage A.A."/>
            <person name="Braus G.H."/>
            <person name="Fischer R."/>
            <person name="Frisvad J.C."/>
            <person name="Goldman G.H."/>
            <person name="Houbraken J."/>
            <person name="Oakley B."/>
            <person name="Pocsi I."/>
            <person name="Scazzocchio C."/>
            <person name="Seiboth B."/>
            <person name="vanKuyk P.A."/>
            <person name="Wortman J."/>
            <person name="Dyer P.S."/>
            <person name="Grigoriev I.V."/>
        </authorList>
    </citation>
    <scope>NUCLEOTIDE SEQUENCE [LARGE SCALE GENOMIC DNA]</scope>
    <source>
        <strain evidence="2">CBS 593.65</strain>
    </source>
</reference>
<dbReference type="EMBL" id="KV878582">
    <property type="protein sequence ID" value="OJJ63301.1"/>
    <property type="molecule type" value="Genomic_DNA"/>
</dbReference>
<evidence type="ECO:0000313" key="2">
    <source>
        <dbReference type="Proteomes" id="UP000184356"/>
    </source>
</evidence>
<name>A0A1L9TV59_9EURO</name>
<dbReference type="Proteomes" id="UP000184356">
    <property type="component" value="Unassembled WGS sequence"/>
</dbReference>
<dbReference type="AlphaFoldDB" id="A0A1L9TV59"/>
<dbReference type="RefSeq" id="XP_040707107.1">
    <property type="nucleotide sequence ID" value="XM_040844110.1"/>
</dbReference>
<dbReference type="GeneID" id="63760183"/>